<comment type="similarity">
    <text evidence="1">Belongs to the UPF0213 family.</text>
</comment>
<dbReference type="EMBL" id="CP037940">
    <property type="protein sequence ID" value="QBO35333.1"/>
    <property type="molecule type" value="Genomic_DNA"/>
</dbReference>
<dbReference type="InterPro" id="IPR035901">
    <property type="entry name" value="GIY-YIG_endonuc_sf"/>
</dbReference>
<gene>
    <name evidence="3" type="ORF">EQG49_02070</name>
</gene>
<dbReference type="AlphaFoldDB" id="A0A4P6YRV5"/>
<evidence type="ECO:0000256" key="1">
    <source>
        <dbReference type="ARBA" id="ARBA00007435"/>
    </source>
</evidence>
<dbReference type="OrthoDB" id="9807770at2"/>
<feature type="domain" description="GIY-YIG" evidence="2">
    <location>
        <begin position="4"/>
        <end position="81"/>
    </location>
</feature>
<evidence type="ECO:0000259" key="2">
    <source>
        <dbReference type="PROSITE" id="PS50164"/>
    </source>
</evidence>
<evidence type="ECO:0000313" key="4">
    <source>
        <dbReference type="Proteomes" id="UP000292886"/>
    </source>
</evidence>
<dbReference type="CDD" id="cd10456">
    <property type="entry name" value="GIY-YIG_UPF0213"/>
    <property type="match status" value="1"/>
</dbReference>
<dbReference type="InterPro" id="IPR050190">
    <property type="entry name" value="UPF0213_domain"/>
</dbReference>
<evidence type="ECO:0000313" key="3">
    <source>
        <dbReference type="EMBL" id="QBO35333.1"/>
    </source>
</evidence>
<sequence length="97" mass="11257">MANKPYYFYVILAADKTLYGGFTDDVGKRFAAHQAFKGAKFTKIKSKHPLELIYAEAFDNKHDALSAEWHFKHQLREKKVGYLAEHGVDVQRFAHRK</sequence>
<dbReference type="PANTHER" id="PTHR34477:SF1">
    <property type="entry name" value="UPF0213 PROTEIN YHBQ"/>
    <property type="match status" value="1"/>
</dbReference>
<name>A0A4P6YRV5_9LACO</name>
<reference evidence="4" key="1">
    <citation type="submission" date="2019-03" db="EMBL/GenBank/DDBJ databases">
        <title>Weissella sp. 26KH-42 Genome sequencing.</title>
        <authorList>
            <person name="Heo J."/>
            <person name="Kim S.-J."/>
            <person name="Kim J.-S."/>
            <person name="Hong S.-B."/>
            <person name="Kwon S.-W."/>
        </authorList>
    </citation>
    <scope>NUCLEOTIDE SEQUENCE [LARGE SCALE GENOMIC DNA]</scope>
    <source>
        <strain evidence="4">26KH-42</strain>
    </source>
</reference>
<dbReference type="PROSITE" id="PS50164">
    <property type="entry name" value="GIY_YIG"/>
    <property type="match status" value="1"/>
</dbReference>
<proteinExistence type="inferred from homology"/>
<organism evidence="3 4">
    <name type="scientific">Periweissella cryptocerci</name>
    <dbReference type="NCBI Taxonomy" id="2506420"/>
    <lineage>
        <taxon>Bacteria</taxon>
        <taxon>Bacillati</taxon>
        <taxon>Bacillota</taxon>
        <taxon>Bacilli</taxon>
        <taxon>Lactobacillales</taxon>
        <taxon>Lactobacillaceae</taxon>
        <taxon>Periweissella</taxon>
    </lineage>
</organism>
<dbReference type="Gene3D" id="3.40.1440.10">
    <property type="entry name" value="GIY-YIG endonuclease"/>
    <property type="match status" value="1"/>
</dbReference>
<dbReference type="InterPro" id="IPR000305">
    <property type="entry name" value="GIY-YIG_endonuc"/>
</dbReference>
<dbReference type="SUPFAM" id="SSF82771">
    <property type="entry name" value="GIY-YIG endonuclease"/>
    <property type="match status" value="1"/>
</dbReference>
<dbReference type="KEGG" id="wei:EQG49_02070"/>
<dbReference type="Proteomes" id="UP000292886">
    <property type="component" value="Chromosome"/>
</dbReference>
<accession>A0A4P6YRV5</accession>
<dbReference type="RefSeq" id="WP_133362413.1">
    <property type="nucleotide sequence ID" value="NZ_CP037940.1"/>
</dbReference>
<keyword evidence="4" id="KW-1185">Reference proteome</keyword>
<dbReference type="PANTHER" id="PTHR34477">
    <property type="entry name" value="UPF0213 PROTEIN YHBQ"/>
    <property type="match status" value="1"/>
</dbReference>
<protein>
    <submittedName>
        <fullName evidence="3">GIY-YIG nuclease family protein</fullName>
    </submittedName>
</protein>
<dbReference type="Pfam" id="PF01541">
    <property type="entry name" value="GIY-YIG"/>
    <property type="match status" value="1"/>
</dbReference>